<name>A0ABY4VLS1_9BURK</name>
<dbReference type="EMBL" id="CP098735">
    <property type="protein sequence ID" value="USE77262.1"/>
    <property type="molecule type" value="Genomic_DNA"/>
</dbReference>
<dbReference type="InterPro" id="IPR045851">
    <property type="entry name" value="AMP-bd_C_sf"/>
</dbReference>
<evidence type="ECO:0000256" key="2">
    <source>
        <dbReference type="SAM" id="MobiDB-lite"/>
    </source>
</evidence>
<dbReference type="Gene3D" id="3.40.50.12820">
    <property type="match status" value="1"/>
</dbReference>
<dbReference type="Pfam" id="PF13193">
    <property type="entry name" value="AMP-binding_C"/>
    <property type="match status" value="1"/>
</dbReference>
<dbReference type="NCBIfam" id="TIGR02262">
    <property type="entry name" value="benz_CoA_lig"/>
    <property type="match status" value="1"/>
</dbReference>
<accession>A0ABY4VLS1</accession>
<dbReference type="CDD" id="cd05959">
    <property type="entry name" value="BCL_4HBCL"/>
    <property type="match status" value="1"/>
</dbReference>
<evidence type="ECO:0000259" key="3">
    <source>
        <dbReference type="Pfam" id="PF00501"/>
    </source>
</evidence>
<feature type="domain" description="AMP-dependent synthetase/ligase" evidence="3">
    <location>
        <begin position="41"/>
        <end position="405"/>
    </location>
</feature>
<evidence type="ECO:0000313" key="5">
    <source>
        <dbReference type="EMBL" id="USE77262.1"/>
    </source>
</evidence>
<evidence type="ECO:0000256" key="1">
    <source>
        <dbReference type="ARBA" id="ARBA00022598"/>
    </source>
</evidence>
<organism evidence="5 6">
    <name type="scientific">Cupriavidus gilardii</name>
    <dbReference type="NCBI Taxonomy" id="82541"/>
    <lineage>
        <taxon>Bacteria</taxon>
        <taxon>Pseudomonadati</taxon>
        <taxon>Pseudomonadota</taxon>
        <taxon>Betaproteobacteria</taxon>
        <taxon>Burkholderiales</taxon>
        <taxon>Burkholderiaceae</taxon>
        <taxon>Cupriavidus</taxon>
    </lineage>
</organism>
<dbReference type="Pfam" id="PF00501">
    <property type="entry name" value="AMP-binding"/>
    <property type="match status" value="1"/>
</dbReference>
<sequence length="577" mass="62279">MAAATTTTATTITTGAPGSDPPPVVAPTTPFNFAQYLLDANKHRGDKTAYIDDHGRLRYDELAERVRRFATALQTLGVRREERVLLLMHDCSDWPVCFLGAIYAGIVPVAVNTLLTPDDYAYMLRHSRARAALVSAALLPVLEQAMAKATAEGGHELDHVIVSHAEGALPAGTGSLDALIAGHAPQPSAAATGPDDPGFWLYSSGSTGRPKGVLHSQANPYWTAELYAKPILGLTEHDICFSAAKLYFAYGLGNGLTFPLSVGATVVLMAERPTPEAIFRRWLDHRATVFFGAPTGYAGMLASPALPARDQVALRLCSSAGEALPAELGQRFTAHFGCEIIDGIGSTEMLHIYLSNRPGQVRYGTTGWPVPGYTVELRDEEGRPVPDGEVGDLYIQGPSAALMYWGNRDKSRETFQGCWTKSGDKYVRNADGTYCYAGRSDDMLKVSGIYVSPFEVEATLMQHPAVLEAAVIGVNDSQGLTRTKAFVVLKPGTQCGDDELKAFVKERLAPYKYPRLIEFVDSLPKTATGKIQRFRLREREQEQGQGQDRRQGQCGADAVGSNVLISSDGQLALAGLQ</sequence>
<dbReference type="Gene3D" id="2.30.38.10">
    <property type="entry name" value="Luciferase, Domain 3"/>
    <property type="match status" value="1"/>
</dbReference>
<protein>
    <submittedName>
        <fullName evidence="5">Benzoate-CoA ligase family protein</fullName>
    </submittedName>
</protein>
<dbReference type="InterPro" id="IPR011957">
    <property type="entry name" value="Benz_CoA_lig"/>
</dbReference>
<reference evidence="5" key="1">
    <citation type="submission" date="2022-06" db="EMBL/GenBank/DDBJ databases">
        <title>Complete genome sequence and characterization of Cupriavidus gilardii QJ1 isolated from contaminating cells.</title>
        <authorList>
            <person name="Qi J."/>
        </authorList>
    </citation>
    <scope>NUCLEOTIDE SEQUENCE</scope>
    <source>
        <strain evidence="5">QJ1</strain>
    </source>
</reference>
<dbReference type="SUPFAM" id="SSF56801">
    <property type="entry name" value="Acetyl-CoA synthetase-like"/>
    <property type="match status" value="1"/>
</dbReference>
<gene>
    <name evidence="5" type="ORF">NDR89_08410</name>
</gene>
<feature type="domain" description="AMP-binding enzyme C-terminal" evidence="4">
    <location>
        <begin position="455"/>
        <end position="530"/>
    </location>
</feature>
<dbReference type="GO" id="GO:0016874">
    <property type="term" value="F:ligase activity"/>
    <property type="evidence" value="ECO:0007669"/>
    <property type="project" value="UniProtKB-KW"/>
</dbReference>
<dbReference type="RefSeq" id="WP_252251737.1">
    <property type="nucleotide sequence ID" value="NZ_CP098735.1"/>
</dbReference>
<dbReference type="Gene3D" id="3.30.300.30">
    <property type="match status" value="1"/>
</dbReference>
<dbReference type="PANTHER" id="PTHR43352:SF1">
    <property type="entry name" value="ANTHRANILATE--COA LIGASE"/>
    <property type="match status" value="1"/>
</dbReference>
<dbReference type="InterPro" id="IPR025110">
    <property type="entry name" value="AMP-bd_C"/>
</dbReference>
<evidence type="ECO:0000313" key="6">
    <source>
        <dbReference type="Proteomes" id="UP001056648"/>
    </source>
</evidence>
<evidence type="ECO:0000259" key="4">
    <source>
        <dbReference type="Pfam" id="PF13193"/>
    </source>
</evidence>
<dbReference type="Gene3D" id="3.40.50.980">
    <property type="match status" value="1"/>
</dbReference>
<keyword evidence="1 5" id="KW-0436">Ligase</keyword>
<keyword evidence="6" id="KW-1185">Reference proteome</keyword>
<dbReference type="Proteomes" id="UP001056648">
    <property type="component" value="Chromosome 1"/>
</dbReference>
<feature type="compositionally biased region" description="Low complexity" evidence="2">
    <location>
        <begin position="1"/>
        <end position="16"/>
    </location>
</feature>
<proteinExistence type="predicted"/>
<dbReference type="InterPro" id="IPR000873">
    <property type="entry name" value="AMP-dep_synth/lig_dom"/>
</dbReference>
<feature type="region of interest" description="Disordered" evidence="2">
    <location>
        <begin position="1"/>
        <end position="24"/>
    </location>
</feature>
<dbReference type="PANTHER" id="PTHR43352">
    <property type="entry name" value="ACETYL-COA SYNTHETASE"/>
    <property type="match status" value="1"/>
</dbReference>